<dbReference type="Gene3D" id="2.60.120.10">
    <property type="entry name" value="Jelly Rolls"/>
    <property type="match status" value="1"/>
</dbReference>
<dbReference type="PANTHER" id="PTHR35848:SF6">
    <property type="entry name" value="CUPIN TYPE-2 DOMAIN-CONTAINING PROTEIN"/>
    <property type="match status" value="1"/>
</dbReference>
<dbReference type="GO" id="GO:0046872">
    <property type="term" value="F:metal ion binding"/>
    <property type="evidence" value="ECO:0007669"/>
    <property type="project" value="UniProtKB-KW"/>
</dbReference>
<dbReference type="InterPro" id="IPR011051">
    <property type="entry name" value="RmlC_Cupin_sf"/>
</dbReference>
<dbReference type="EMBL" id="BJYU01000020">
    <property type="protein sequence ID" value="GEO14185.1"/>
    <property type="molecule type" value="Genomic_DNA"/>
</dbReference>
<feature type="domain" description="Cupin type-2" evidence="2">
    <location>
        <begin position="47"/>
        <end position="116"/>
    </location>
</feature>
<dbReference type="Proteomes" id="UP000321085">
    <property type="component" value="Unassembled WGS sequence"/>
</dbReference>
<protein>
    <submittedName>
        <fullName evidence="3">Cupin</fullName>
    </submittedName>
</protein>
<sequence length="144" mass="15434">MTMSDMKEPVGAVLRPSEITPAERGGGARTIPLVTKKIGSTSMLNGITSFEPGAAIPLHSHNCEESVMILEGRAVAEIDGVEHELGPHDTTWIPSDVPHRFRNASDTEPMRIFWTYASVDATRTLIATGETRAVSAEHAKGAGQ</sequence>
<dbReference type="Pfam" id="PF07883">
    <property type="entry name" value="Cupin_2"/>
    <property type="match status" value="1"/>
</dbReference>
<dbReference type="InterPro" id="IPR013096">
    <property type="entry name" value="Cupin_2"/>
</dbReference>
<evidence type="ECO:0000313" key="4">
    <source>
        <dbReference type="Proteomes" id="UP000321085"/>
    </source>
</evidence>
<evidence type="ECO:0000256" key="1">
    <source>
        <dbReference type="ARBA" id="ARBA00022723"/>
    </source>
</evidence>
<dbReference type="InterPro" id="IPR014710">
    <property type="entry name" value="RmlC-like_jellyroll"/>
</dbReference>
<reference evidence="3 4" key="1">
    <citation type="submission" date="2019-07" db="EMBL/GenBank/DDBJ databases">
        <title>Whole genome shotgun sequence of Microvirga aerophila NBRC 106136.</title>
        <authorList>
            <person name="Hosoyama A."/>
            <person name="Uohara A."/>
            <person name="Ohji S."/>
            <person name="Ichikawa N."/>
        </authorList>
    </citation>
    <scope>NUCLEOTIDE SEQUENCE [LARGE SCALE GENOMIC DNA]</scope>
    <source>
        <strain evidence="3 4">NBRC 106136</strain>
    </source>
</reference>
<evidence type="ECO:0000313" key="3">
    <source>
        <dbReference type="EMBL" id="GEO14185.1"/>
    </source>
</evidence>
<comment type="caution">
    <text evidence="3">The sequence shown here is derived from an EMBL/GenBank/DDBJ whole genome shotgun (WGS) entry which is preliminary data.</text>
</comment>
<dbReference type="PANTHER" id="PTHR35848">
    <property type="entry name" value="OXALATE-BINDING PROTEIN"/>
    <property type="match status" value="1"/>
</dbReference>
<dbReference type="SUPFAM" id="SSF51182">
    <property type="entry name" value="RmlC-like cupins"/>
    <property type="match status" value="1"/>
</dbReference>
<name>A0A512BQL2_9HYPH</name>
<dbReference type="AlphaFoldDB" id="A0A512BQL2"/>
<gene>
    <name evidence="3" type="ORF">MAE02_18810</name>
</gene>
<proteinExistence type="predicted"/>
<organism evidence="3 4">
    <name type="scientific">Microvirga aerophila</name>
    <dbReference type="NCBI Taxonomy" id="670291"/>
    <lineage>
        <taxon>Bacteria</taxon>
        <taxon>Pseudomonadati</taxon>
        <taxon>Pseudomonadota</taxon>
        <taxon>Alphaproteobacteria</taxon>
        <taxon>Hyphomicrobiales</taxon>
        <taxon>Methylobacteriaceae</taxon>
        <taxon>Microvirga</taxon>
    </lineage>
</organism>
<keyword evidence="4" id="KW-1185">Reference proteome</keyword>
<dbReference type="InterPro" id="IPR051610">
    <property type="entry name" value="GPI/OXD"/>
</dbReference>
<accession>A0A512BQL2</accession>
<keyword evidence="1" id="KW-0479">Metal-binding</keyword>
<evidence type="ECO:0000259" key="2">
    <source>
        <dbReference type="Pfam" id="PF07883"/>
    </source>
</evidence>